<dbReference type="Proteomes" id="UP001305414">
    <property type="component" value="Unassembled WGS sequence"/>
</dbReference>
<organism evidence="1 2">
    <name type="scientific">Xylaria bambusicola</name>
    <dbReference type="NCBI Taxonomy" id="326684"/>
    <lineage>
        <taxon>Eukaryota</taxon>
        <taxon>Fungi</taxon>
        <taxon>Dikarya</taxon>
        <taxon>Ascomycota</taxon>
        <taxon>Pezizomycotina</taxon>
        <taxon>Sordariomycetes</taxon>
        <taxon>Xylariomycetidae</taxon>
        <taxon>Xylariales</taxon>
        <taxon>Xylariaceae</taxon>
        <taxon>Xylaria</taxon>
    </lineage>
</organism>
<evidence type="ECO:0000313" key="1">
    <source>
        <dbReference type="EMBL" id="KAK5627894.1"/>
    </source>
</evidence>
<accession>A0AAN7UF46</accession>
<comment type="caution">
    <text evidence="1">The sequence shown here is derived from an EMBL/GenBank/DDBJ whole genome shotgun (WGS) entry which is preliminary data.</text>
</comment>
<dbReference type="EMBL" id="JAWHQM010000006">
    <property type="protein sequence ID" value="KAK5627894.1"/>
    <property type="molecule type" value="Genomic_DNA"/>
</dbReference>
<sequence length="320" mass="35811">MREFHIHELRVWVAQSSYSKSYSELFAFCYPMRIMADIMKPETLDPIEAEFSKPPANILAQAYCATVISNLEGWKGVISFHSVKERKSLAIEQLDARVRRLENLEGISPPPPMDIPSWDSLTTSPQDASGAGEQTFRCAAVHYANPRLTKRCGELDRGDGGVLVRVQGEETLEGDDLLQAAAQFLGYIAGQQRLKVVGTFDLKQNCKLALNLSLDPNANALFGPVFPMPRHIVQPSPPRPLMPQKHCCGCCSCSCHNPSPSPSVLRWMTGKYDQEKRARRSGFKARITKVFRKLAFWRRDYDDDTDSDASSITVRTSSTL</sequence>
<reference evidence="1 2" key="1">
    <citation type="submission" date="2023-10" db="EMBL/GenBank/DDBJ databases">
        <title>Draft genome sequence of Xylaria bambusicola isolate GMP-LS, the root and basal stem rot pathogen of sugarcane in Indonesia.</title>
        <authorList>
            <person name="Selvaraj P."/>
            <person name="Muralishankar V."/>
            <person name="Muruganantham S."/>
            <person name="Sp S."/>
            <person name="Haryani S."/>
            <person name="Lau K.J.X."/>
            <person name="Naqvi N.I."/>
        </authorList>
    </citation>
    <scope>NUCLEOTIDE SEQUENCE [LARGE SCALE GENOMIC DNA]</scope>
    <source>
        <strain evidence="1">GMP-LS</strain>
    </source>
</reference>
<gene>
    <name evidence="1" type="ORF">RRF57_003609</name>
</gene>
<protein>
    <submittedName>
        <fullName evidence="1">Uncharacterized protein</fullName>
    </submittedName>
</protein>
<dbReference type="AlphaFoldDB" id="A0AAN7UF46"/>
<keyword evidence="2" id="KW-1185">Reference proteome</keyword>
<proteinExistence type="predicted"/>
<evidence type="ECO:0000313" key="2">
    <source>
        <dbReference type="Proteomes" id="UP001305414"/>
    </source>
</evidence>
<name>A0AAN7UF46_9PEZI</name>